<evidence type="ECO:0000256" key="11">
    <source>
        <dbReference type="PIRSR" id="PIRSR009449-1"/>
    </source>
</evidence>
<dbReference type="InterPro" id="IPR058560">
    <property type="entry name" value="DNA_primase_C"/>
</dbReference>
<evidence type="ECO:0000256" key="8">
    <source>
        <dbReference type="ARBA" id="ARBA00023014"/>
    </source>
</evidence>
<comment type="similarity">
    <text evidence="1 10">Belongs to the eukaryotic-type primase large subunit family.</text>
</comment>
<evidence type="ECO:0000313" key="13">
    <source>
        <dbReference type="EMBL" id="CAD7401049.1"/>
    </source>
</evidence>
<keyword evidence="8 10" id="KW-0411">Iron-sulfur</keyword>
<organism evidence="13">
    <name type="scientific">Timema poppense</name>
    <name type="common">Walking stick</name>
    <dbReference type="NCBI Taxonomy" id="170557"/>
    <lineage>
        <taxon>Eukaryota</taxon>
        <taxon>Metazoa</taxon>
        <taxon>Ecdysozoa</taxon>
        <taxon>Arthropoda</taxon>
        <taxon>Hexapoda</taxon>
        <taxon>Insecta</taxon>
        <taxon>Pterygota</taxon>
        <taxon>Neoptera</taxon>
        <taxon>Polyneoptera</taxon>
        <taxon>Phasmatodea</taxon>
        <taxon>Timematodea</taxon>
        <taxon>Timematoidea</taxon>
        <taxon>Timematidae</taxon>
        <taxon>Timema</taxon>
    </lineage>
</organism>
<dbReference type="PANTHER" id="PTHR10537:SF3">
    <property type="entry name" value="DNA PRIMASE LARGE SUBUNIT"/>
    <property type="match status" value="1"/>
</dbReference>
<dbReference type="InterPro" id="IPR007238">
    <property type="entry name" value="DNA_primase_lsu_euk/arc"/>
</dbReference>
<keyword evidence="9 10" id="KW-0238">DNA-binding</keyword>
<keyword evidence="7 10" id="KW-0408">Iron</keyword>
<evidence type="ECO:0000256" key="2">
    <source>
        <dbReference type="ARBA" id="ARBA00019038"/>
    </source>
</evidence>
<protein>
    <recommendedName>
        <fullName evidence="2 10">DNA primase large subunit</fullName>
    </recommendedName>
</protein>
<dbReference type="CDD" id="cd07322">
    <property type="entry name" value="PriL_PriS_Eukaryotic"/>
    <property type="match status" value="1"/>
</dbReference>
<evidence type="ECO:0000256" key="9">
    <source>
        <dbReference type="ARBA" id="ARBA00023125"/>
    </source>
</evidence>
<dbReference type="GO" id="GO:0051539">
    <property type="term" value="F:4 iron, 4 sulfur cluster binding"/>
    <property type="evidence" value="ECO:0007669"/>
    <property type="project" value="UniProtKB-UniRule"/>
</dbReference>
<evidence type="ECO:0000256" key="6">
    <source>
        <dbReference type="ARBA" id="ARBA00022723"/>
    </source>
</evidence>
<feature type="binding site" evidence="11">
    <location>
        <position position="444"/>
    </location>
    <ligand>
        <name>[4Fe-4S] cluster</name>
        <dbReference type="ChEBI" id="CHEBI:49883"/>
    </ligand>
</feature>
<evidence type="ECO:0000256" key="3">
    <source>
        <dbReference type="ARBA" id="ARBA00022485"/>
    </source>
</evidence>
<evidence type="ECO:0000259" key="12">
    <source>
        <dbReference type="Pfam" id="PF04104"/>
    </source>
</evidence>
<dbReference type="GO" id="GO:0003677">
    <property type="term" value="F:DNA binding"/>
    <property type="evidence" value="ECO:0007669"/>
    <property type="project" value="UniProtKB-UniRule"/>
</dbReference>
<dbReference type="EMBL" id="OD001217">
    <property type="protein sequence ID" value="CAD7401049.1"/>
    <property type="molecule type" value="Genomic_DNA"/>
</dbReference>
<proteinExistence type="inferred from homology"/>
<dbReference type="GO" id="GO:0006269">
    <property type="term" value="P:DNA replication, synthesis of primer"/>
    <property type="evidence" value="ECO:0007669"/>
    <property type="project" value="UniProtKB-KW"/>
</dbReference>
<evidence type="ECO:0000256" key="1">
    <source>
        <dbReference type="ARBA" id="ARBA00010564"/>
    </source>
</evidence>
<keyword evidence="3 10" id="KW-0004">4Fe-4S</keyword>
<dbReference type="AlphaFoldDB" id="A0A7R9CR94"/>
<dbReference type="Pfam" id="PF04104">
    <property type="entry name" value="DNA_primase_lrg"/>
    <property type="match status" value="1"/>
</dbReference>
<comment type="function">
    <text evidence="10">DNA primase is the polymerase that synthesizes small RNA primers for the Okazaki fragments made during discontinuous DNA replication.</text>
</comment>
<dbReference type="Pfam" id="PF26466">
    <property type="entry name" value="DNA_primase_lrg_N"/>
    <property type="match status" value="1"/>
</dbReference>
<evidence type="ECO:0000256" key="7">
    <source>
        <dbReference type="ARBA" id="ARBA00023004"/>
    </source>
</evidence>
<comment type="cofactor">
    <cofactor evidence="10">
        <name>[4Fe-4S] cluster</name>
        <dbReference type="ChEBI" id="CHEBI:49883"/>
    </cofactor>
    <text evidence="10">Binds 1 [4Fe-4S] cluster.</text>
</comment>
<dbReference type="FunFam" id="1.20.930.80:FF:000001">
    <property type="entry name" value="DNA primase large subunit"/>
    <property type="match status" value="1"/>
</dbReference>
<accession>A0A7R9CR94</accession>
<dbReference type="PIRSF" id="PIRSF009449">
    <property type="entry name" value="DNA_primase_large_subunit"/>
    <property type="match status" value="1"/>
</dbReference>
<feature type="binding site" evidence="11">
    <location>
        <position position="404"/>
    </location>
    <ligand>
        <name>[4Fe-4S] cluster</name>
        <dbReference type="ChEBI" id="CHEBI:49883"/>
    </ligand>
</feature>
<name>A0A7R9CR94_TIMPO</name>
<evidence type="ECO:0000256" key="5">
    <source>
        <dbReference type="ARBA" id="ARBA00022705"/>
    </source>
</evidence>
<evidence type="ECO:0000256" key="4">
    <source>
        <dbReference type="ARBA" id="ARBA00022515"/>
    </source>
</evidence>
<dbReference type="GO" id="GO:0006270">
    <property type="term" value="P:DNA replication initiation"/>
    <property type="evidence" value="ECO:0007669"/>
    <property type="project" value="UniProtKB-ARBA"/>
</dbReference>
<dbReference type="Gene3D" id="1.20.930.80">
    <property type="match status" value="1"/>
</dbReference>
<dbReference type="GO" id="GO:0046872">
    <property type="term" value="F:metal ion binding"/>
    <property type="evidence" value="ECO:0007669"/>
    <property type="project" value="UniProtKB-UniRule"/>
</dbReference>
<keyword evidence="6 10" id="KW-0479">Metal-binding</keyword>
<feature type="binding site" evidence="11">
    <location>
        <position position="388"/>
    </location>
    <ligand>
        <name>[4Fe-4S] cluster</name>
        <dbReference type="ChEBI" id="CHEBI:49883"/>
    </ligand>
</feature>
<keyword evidence="5 10" id="KW-0235">DNA replication</keyword>
<keyword evidence="4 10" id="KW-0639">Primosome</keyword>
<dbReference type="InterPro" id="IPR016558">
    <property type="entry name" value="DNA_primase_lsu_euk"/>
</dbReference>
<reference evidence="13" key="1">
    <citation type="submission" date="2020-11" db="EMBL/GenBank/DDBJ databases">
        <authorList>
            <person name="Tran Van P."/>
        </authorList>
    </citation>
    <scope>NUCLEOTIDE SEQUENCE</scope>
</reference>
<dbReference type="PANTHER" id="PTHR10537">
    <property type="entry name" value="DNA PRIMASE LARGE SUBUNIT"/>
    <property type="match status" value="1"/>
</dbReference>
<feature type="domain" description="DNA primase large subunit C-terminal" evidence="12">
    <location>
        <begin position="300"/>
        <end position="466"/>
    </location>
</feature>
<gene>
    <name evidence="13" type="ORF">TPSB3V08_LOCUS2908</name>
</gene>
<sequence>MDLTLRRKVKKAVSGSLAELYPHDLQLYVLPPTCSISLAEFEEFAMERLKVLRIIDQINMKGLSKYSDDWRNAVLAELKKNGLKLYAKLVQGSGTGQTEFELQMRKRDHISHFILRLAYCRSEELRRWLLAKELDLFRLRFHALSAEGVRQFLQGNKLDYDPIPAEEKSRLRDCLYESTYMLSSIQIETYEFYRVPFLDVLDLVRARKCFLSSGYAYIPSVDFISVLSSKFRDNLSHALVMTARQLPALEEDERLFLMLKGLHNTYTGDDYSINKNTTGVRPEELDSGQILILQRPLCFQLSRKSFPLCMRQLHEHIRAHHHLKHGGRQQYGLFLKGIGVSLEDALRFWREEFTKLMDLDKFEKQYAYNIRHNYGKEGKRTNYTPYSCMKIIMGSVGPGDTHGCPFKHTDLPVLKQQLYNYNLPTADIQAVADLVSHGHYQVACMKYFEVTHKVVPDSITHPNQYFVQSQKALAGKEGFKMDTGKWSTDEAFLIRTCVEFMECLFMCPRSAAFGLAAPRPLVCESSSLSSAPTQKDKMDDSDMWGDDFDVSALSTSAINAVNSHTEK</sequence>
<dbReference type="GO" id="GO:0005658">
    <property type="term" value="C:alpha DNA polymerase:primase complex"/>
    <property type="evidence" value="ECO:0007669"/>
    <property type="project" value="TreeGrafter"/>
</dbReference>
<feature type="binding site" evidence="11">
    <location>
        <position position="309"/>
    </location>
    <ligand>
        <name>[4Fe-4S] cluster</name>
        <dbReference type="ChEBI" id="CHEBI:49883"/>
    </ligand>
</feature>
<evidence type="ECO:0000256" key="10">
    <source>
        <dbReference type="PIRNR" id="PIRNR009449"/>
    </source>
</evidence>